<proteinExistence type="inferred from homology"/>
<keyword evidence="12" id="KW-1185">Reference proteome</keyword>
<evidence type="ECO:0000256" key="8">
    <source>
        <dbReference type="PIRSR" id="PIRSR006487-1"/>
    </source>
</evidence>
<dbReference type="Pfam" id="PF08669">
    <property type="entry name" value="GCV_T_C"/>
    <property type="match status" value="1"/>
</dbReference>
<evidence type="ECO:0000313" key="11">
    <source>
        <dbReference type="EMBL" id="KMT20930.1"/>
    </source>
</evidence>
<dbReference type="OrthoDB" id="9774591at2"/>
<dbReference type="GO" id="GO:0019464">
    <property type="term" value="P:glycine decarboxylation via glycine cleavage system"/>
    <property type="evidence" value="ECO:0007669"/>
    <property type="project" value="UniProtKB-UniRule"/>
</dbReference>
<dbReference type="PANTHER" id="PTHR43757">
    <property type="entry name" value="AMINOMETHYLTRANSFERASE"/>
    <property type="match status" value="1"/>
</dbReference>
<dbReference type="FunFam" id="3.30.70.1400:FF:000001">
    <property type="entry name" value="Aminomethyltransferase"/>
    <property type="match status" value="1"/>
</dbReference>
<dbReference type="GO" id="GO:0008483">
    <property type="term" value="F:transaminase activity"/>
    <property type="evidence" value="ECO:0007669"/>
    <property type="project" value="UniProtKB-KW"/>
</dbReference>
<dbReference type="GO" id="GO:0004047">
    <property type="term" value="F:aminomethyltransferase activity"/>
    <property type="evidence" value="ECO:0007669"/>
    <property type="project" value="UniProtKB-UniRule"/>
</dbReference>
<dbReference type="GO" id="GO:0032259">
    <property type="term" value="P:methylation"/>
    <property type="evidence" value="ECO:0007669"/>
    <property type="project" value="UniProtKB-KW"/>
</dbReference>
<evidence type="ECO:0000256" key="2">
    <source>
        <dbReference type="ARBA" id="ARBA00012616"/>
    </source>
</evidence>
<protein>
    <recommendedName>
        <fullName evidence="2 7">Aminomethyltransferase</fullName>
        <ecNumber evidence="2 7">2.1.2.10</ecNumber>
    </recommendedName>
    <alternativeName>
        <fullName evidence="5 7">Glycine cleavage system T protein</fullName>
    </alternativeName>
</protein>
<dbReference type="Gene3D" id="4.10.1250.10">
    <property type="entry name" value="Aminomethyltransferase fragment"/>
    <property type="match status" value="1"/>
</dbReference>
<name>A0A0J8D425_CLOCY</name>
<feature type="domain" description="GCVT N-terminal" evidence="9">
    <location>
        <begin position="9"/>
        <end position="265"/>
    </location>
</feature>
<evidence type="ECO:0000259" key="10">
    <source>
        <dbReference type="Pfam" id="PF08669"/>
    </source>
</evidence>
<dbReference type="Gene3D" id="2.40.30.110">
    <property type="entry name" value="Aminomethyltransferase beta-barrel domains"/>
    <property type="match status" value="1"/>
</dbReference>
<evidence type="ECO:0000256" key="5">
    <source>
        <dbReference type="ARBA" id="ARBA00031395"/>
    </source>
</evidence>
<keyword evidence="4 7" id="KW-0808">Transferase</keyword>
<evidence type="ECO:0000256" key="1">
    <source>
        <dbReference type="ARBA" id="ARBA00008609"/>
    </source>
</evidence>
<dbReference type="InterPro" id="IPR006222">
    <property type="entry name" value="GCVT_N"/>
</dbReference>
<dbReference type="InterPro" id="IPR027266">
    <property type="entry name" value="TrmE/GcvT-like"/>
</dbReference>
<evidence type="ECO:0000256" key="4">
    <source>
        <dbReference type="ARBA" id="ARBA00022679"/>
    </source>
</evidence>
<gene>
    <name evidence="7 11" type="primary">gcvT</name>
    <name evidence="11" type="ORF">CLCY_1c01640</name>
</gene>
<dbReference type="STRING" id="1121307.CLCY_1c01640"/>
<dbReference type="Gene3D" id="3.30.70.1400">
    <property type="entry name" value="Aminomethyltransferase beta-barrel domains"/>
    <property type="match status" value="1"/>
</dbReference>
<sequence length="371" mass="40929">MSNLKKTPLFDAHQKVGGKIVEFAGWEMPIQYEGLVEEHTAVRTQAGIFDVSHMGEVDITGPDAQKFVDYLVTNDIAGLENTQIAYNLMCNENGGIVDDLLVYKYDENHMYLVINAANIDKDVKWIEEKAKGFDVKVENVSPEVAEIAIQGPEAQAILQKVSDVDLSTIKFFYFNDSVNVAGVKCLVSRTGYTGEDGFEVYTTNDAIEKVWNALLEAGADVLKPAGLGARDTLRFEAALPLYGNEMSDTISPLEAGLGFFVKLGKASDFIGKSVLVKQKEEGLKRKTIGFEMKERGIPRHGYDVVKDGKVIGAVATGYFSPTLQKTIGTALVEAEYAELGTEIEIQIRNKTAKAEVISKRFYTKKTKQEKK</sequence>
<dbReference type="GO" id="GO:0005960">
    <property type="term" value="C:glycine cleavage complex"/>
    <property type="evidence" value="ECO:0007669"/>
    <property type="project" value="InterPro"/>
</dbReference>
<dbReference type="Pfam" id="PF01571">
    <property type="entry name" value="GCV_T"/>
    <property type="match status" value="1"/>
</dbReference>
<evidence type="ECO:0000256" key="7">
    <source>
        <dbReference type="HAMAP-Rule" id="MF_00259"/>
    </source>
</evidence>
<comment type="caution">
    <text evidence="11">The sequence shown here is derived from an EMBL/GenBank/DDBJ whole genome shotgun (WGS) entry which is preliminary data.</text>
</comment>
<dbReference type="InterPro" id="IPR013977">
    <property type="entry name" value="GcvT_C"/>
</dbReference>
<dbReference type="InterPro" id="IPR022903">
    <property type="entry name" value="GcvT_bac"/>
</dbReference>
<dbReference type="EMBL" id="LFVU01000028">
    <property type="protein sequence ID" value="KMT20930.1"/>
    <property type="molecule type" value="Genomic_DNA"/>
</dbReference>
<evidence type="ECO:0000313" key="12">
    <source>
        <dbReference type="Proteomes" id="UP000036756"/>
    </source>
</evidence>
<dbReference type="EC" id="2.1.2.10" evidence="2 7"/>
<dbReference type="HAMAP" id="MF_00259">
    <property type="entry name" value="GcvT"/>
    <property type="match status" value="1"/>
</dbReference>
<dbReference type="InterPro" id="IPR028896">
    <property type="entry name" value="GcvT/YgfZ/DmdA"/>
</dbReference>
<feature type="domain" description="Aminomethyltransferase C-terminal" evidence="10">
    <location>
        <begin position="285"/>
        <end position="362"/>
    </location>
</feature>
<evidence type="ECO:0000256" key="3">
    <source>
        <dbReference type="ARBA" id="ARBA00022576"/>
    </source>
</evidence>
<comment type="subunit">
    <text evidence="7">The glycine cleavage system is composed of four proteins: P, T, L and H.</text>
</comment>
<dbReference type="GO" id="GO:0008168">
    <property type="term" value="F:methyltransferase activity"/>
    <property type="evidence" value="ECO:0007669"/>
    <property type="project" value="UniProtKB-KW"/>
</dbReference>
<dbReference type="SUPFAM" id="SSF101790">
    <property type="entry name" value="Aminomethyltransferase beta-barrel domain"/>
    <property type="match status" value="1"/>
</dbReference>
<dbReference type="AlphaFoldDB" id="A0A0J8D425"/>
<feature type="binding site" evidence="8">
    <location>
        <position position="199"/>
    </location>
    <ligand>
        <name>substrate</name>
    </ligand>
</feature>
<keyword evidence="11" id="KW-0489">Methyltransferase</keyword>
<accession>A0A0J8D425</accession>
<comment type="similarity">
    <text evidence="1 7">Belongs to the GcvT family.</text>
</comment>
<dbReference type="GO" id="GO:0005829">
    <property type="term" value="C:cytosol"/>
    <property type="evidence" value="ECO:0007669"/>
    <property type="project" value="TreeGrafter"/>
</dbReference>
<keyword evidence="3 7" id="KW-0032">Aminotransferase</keyword>
<comment type="catalytic activity">
    <reaction evidence="6 7">
        <text>N(6)-[(R)-S(8)-aminomethyldihydrolipoyl]-L-lysyl-[protein] + (6S)-5,6,7,8-tetrahydrofolate = N(6)-[(R)-dihydrolipoyl]-L-lysyl-[protein] + (6R)-5,10-methylene-5,6,7,8-tetrahydrofolate + NH4(+)</text>
        <dbReference type="Rhea" id="RHEA:16945"/>
        <dbReference type="Rhea" id="RHEA-COMP:10475"/>
        <dbReference type="Rhea" id="RHEA-COMP:10492"/>
        <dbReference type="ChEBI" id="CHEBI:15636"/>
        <dbReference type="ChEBI" id="CHEBI:28938"/>
        <dbReference type="ChEBI" id="CHEBI:57453"/>
        <dbReference type="ChEBI" id="CHEBI:83100"/>
        <dbReference type="ChEBI" id="CHEBI:83143"/>
        <dbReference type="EC" id="2.1.2.10"/>
    </reaction>
</comment>
<dbReference type="FunFam" id="2.40.30.110:FF:000003">
    <property type="entry name" value="Aminomethyltransferase"/>
    <property type="match status" value="1"/>
</dbReference>
<dbReference type="NCBIfam" id="TIGR00528">
    <property type="entry name" value="gcvT"/>
    <property type="match status" value="1"/>
</dbReference>
<evidence type="ECO:0000256" key="6">
    <source>
        <dbReference type="ARBA" id="ARBA00047665"/>
    </source>
</evidence>
<dbReference type="PATRIC" id="fig|1121307.3.peg.525"/>
<dbReference type="Proteomes" id="UP000036756">
    <property type="component" value="Unassembled WGS sequence"/>
</dbReference>
<dbReference type="NCBIfam" id="NF001567">
    <property type="entry name" value="PRK00389.1"/>
    <property type="match status" value="1"/>
</dbReference>
<dbReference type="InterPro" id="IPR029043">
    <property type="entry name" value="GcvT/YgfZ_C"/>
</dbReference>
<dbReference type="Gene3D" id="3.30.1360.120">
    <property type="entry name" value="Probable tRNA modification gtpase trme, domain 1"/>
    <property type="match status" value="1"/>
</dbReference>
<dbReference type="PANTHER" id="PTHR43757:SF2">
    <property type="entry name" value="AMINOMETHYLTRANSFERASE, MITOCHONDRIAL"/>
    <property type="match status" value="1"/>
</dbReference>
<evidence type="ECO:0000259" key="9">
    <source>
        <dbReference type="Pfam" id="PF01571"/>
    </source>
</evidence>
<comment type="function">
    <text evidence="7">The glycine cleavage system catalyzes the degradation of glycine.</text>
</comment>
<dbReference type="RefSeq" id="WP_048571328.1">
    <property type="nucleotide sequence ID" value="NZ_LFVU01000028.1"/>
</dbReference>
<organism evidence="11 12">
    <name type="scientific">Clostridium cylindrosporum DSM 605</name>
    <dbReference type="NCBI Taxonomy" id="1121307"/>
    <lineage>
        <taxon>Bacteria</taxon>
        <taxon>Bacillati</taxon>
        <taxon>Bacillota</taxon>
        <taxon>Clostridia</taxon>
        <taxon>Eubacteriales</taxon>
        <taxon>Clostridiaceae</taxon>
        <taxon>Clostridium</taxon>
    </lineage>
</organism>
<dbReference type="PIRSF" id="PIRSF006487">
    <property type="entry name" value="GcvT"/>
    <property type="match status" value="1"/>
</dbReference>
<dbReference type="InterPro" id="IPR006223">
    <property type="entry name" value="GcvT"/>
</dbReference>
<dbReference type="SUPFAM" id="SSF103025">
    <property type="entry name" value="Folate-binding domain"/>
    <property type="match status" value="1"/>
</dbReference>
<dbReference type="FunFam" id="4.10.1250.10:FF:000001">
    <property type="entry name" value="Aminomethyltransferase"/>
    <property type="match status" value="1"/>
</dbReference>
<reference evidence="11 12" key="1">
    <citation type="submission" date="2015-06" db="EMBL/GenBank/DDBJ databases">
        <title>Draft genome sequence of the purine-degrading Clostridium cylindrosporum HC-1 (DSM 605).</title>
        <authorList>
            <person name="Poehlein A."/>
            <person name="Schiel-Bengelsdorf B."/>
            <person name="Bengelsdorf F."/>
            <person name="Daniel R."/>
            <person name="Duerre P."/>
        </authorList>
    </citation>
    <scope>NUCLEOTIDE SEQUENCE [LARGE SCALE GENOMIC DNA]</scope>
    <source>
        <strain evidence="11 12">DSM 605</strain>
    </source>
</reference>